<protein>
    <submittedName>
        <fullName evidence="1">Uncharacterized protein</fullName>
    </submittedName>
</protein>
<proteinExistence type="predicted"/>
<comment type="caution">
    <text evidence="1">The sequence shown here is derived from an EMBL/GenBank/DDBJ whole genome shotgun (WGS) entry which is preliminary data.</text>
</comment>
<accession>A0A0F9SY40</accession>
<reference evidence="1" key="1">
    <citation type="journal article" date="2015" name="Nature">
        <title>Complex archaea that bridge the gap between prokaryotes and eukaryotes.</title>
        <authorList>
            <person name="Spang A."/>
            <person name="Saw J.H."/>
            <person name="Jorgensen S.L."/>
            <person name="Zaremba-Niedzwiedzka K."/>
            <person name="Martijn J."/>
            <person name="Lind A.E."/>
            <person name="van Eijk R."/>
            <person name="Schleper C."/>
            <person name="Guy L."/>
            <person name="Ettema T.J."/>
        </authorList>
    </citation>
    <scope>NUCLEOTIDE SEQUENCE</scope>
</reference>
<evidence type="ECO:0000313" key="1">
    <source>
        <dbReference type="EMBL" id="KKN71829.1"/>
    </source>
</evidence>
<gene>
    <name evidence="1" type="ORF">LCGC14_0416830</name>
</gene>
<sequence>MIEVTISEIAGVRFYTDIKILEPDDKVGGFAVHGIPYKIVAQDAEFMRAIKAVGLRRVGRDVSCRVDLYAQFPVS</sequence>
<name>A0A0F9SY40_9ZZZZ</name>
<dbReference type="EMBL" id="LAZR01000375">
    <property type="protein sequence ID" value="KKN71829.1"/>
    <property type="molecule type" value="Genomic_DNA"/>
</dbReference>
<organism evidence="1">
    <name type="scientific">marine sediment metagenome</name>
    <dbReference type="NCBI Taxonomy" id="412755"/>
    <lineage>
        <taxon>unclassified sequences</taxon>
        <taxon>metagenomes</taxon>
        <taxon>ecological metagenomes</taxon>
    </lineage>
</organism>
<dbReference type="AlphaFoldDB" id="A0A0F9SY40"/>